<sequence length="407" mass="45650">MASRRSLHAQLTIVMETMARSALSRVCELVDEDVAELRLSLSQLLVANSALAEKVKSLECELTTARSDAPVSGSPSIEGIFGKDWCMDLWEVRDSHNLEKHSPPQSSEEQSVATLFNQITVTQIKEEKDYVEDAHNPSSYQQESLCPEEHDENTAEEPERSLGHSAGGSTCGLSFDQDEEPTSQLISISDSEEAFSTHTVPIEEEAEEEEEDGVQFVEEIQQMPAEGGPSHNKHDTLPANNSEDSTAPDSLDDFNTLHVEAARHSNKDKFPCEMCGMTFFHKGTLTHHLKCHKSNFCNICKRQFPHRYKFNSHTCSFRVFPQRLSKSCRLCGKTFANPSALRIHTVVHTGEKPHRCCLCGKGFTQKGNLKCHLRIHSGEKPFCCVKCGKTFTQKVNLKHHLMAHRKQ</sequence>
<keyword evidence="9" id="KW-0804">Transcription</keyword>
<accession>A0A4Z2HYK0</accession>
<evidence type="ECO:0000256" key="11">
    <source>
        <dbReference type="PROSITE-ProRule" id="PRU00042"/>
    </source>
</evidence>
<keyword evidence="4" id="KW-0677">Repeat</keyword>
<dbReference type="EMBL" id="SRLO01000164">
    <property type="protein sequence ID" value="TNN70395.1"/>
    <property type="molecule type" value="Genomic_DNA"/>
</dbReference>
<evidence type="ECO:0000259" key="14">
    <source>
        <dbReference type="PROSITE" id="PS50157"/>
    </source>
</evidence>
<evidence type="ECO:0000256" key="6">
    <source>
        <dbReference type="ARBA" id="ARBA00022833"/>
    </source>
</evidence>
<evidence type="ECO:0000256" key="2">
    <source>
        <dbReference type="ARBA" id="ARBA00004123"/>
    </source>
</evidence>
<keyword evidence="10" id="KW-0539">Nucleus</keyword>
<evidence type="ECO:0000256" key="9">
    <source>
        <dbReference type="ARBA" id="ARBA00023163"/>
    </source>
</evidence>
<dbReference type="GO" id="GO:0005634">
    <property type="term" value="C:nucleus"/>
    <property type="evidence" value="ECO:0007669"/>
    <property type="project" value="UniProtKB-SubCell"/>
</dbReference>
<evidence type="ECO:0000313" key="15">
    <source>
        <dbReference type="EMBL" id="TNN70395.1"/>
    </source>
</evidence>
<evidence type="ECO:0000256" key="7">
    <source>
        <dbReference type="ARBA" id="ARBA00023015"/>
    </source>
</evidence>
<dbReference type="InterPro" id="IPR013087">
    <property type="entry name" value="Znf_C2H2_type"/>
</dbReference>
<evidence type="ECO:0000256" key="5">
    <source>
        <dbReference type="ARBA" id="ARBA00022771"/>
    </source>
</evidence>
<dbReference type="AlphaFoldDB" id="A0A4Z2HYK0"/>
<comment type="subcellular location">
    <subcellularLocation>
        <location evidence="2">Nucleus</location>
    </subcellularLocation>
</comment>
<dbReference type="GO" id="GO:0008270">
    <property type="term" value="F:zinc ion binding"/>
    <property type="evidence" value="ECO:0007669"/>
    <property type="project" value="UniProtKB-KW"/>
</dbReference>
<feature type="domain" description="C2H2-type" evidence="14">
    <location>
        <begin position="382"/>
        <end position="407"/>
    </location>
</feature>
<feature type="coiled-coil region" evidence="12">
    <location>
        <begin position="41"/>
        <end position="68"/>
    </location>
</feature>
<dbReference type="OrthoDB" id="8922241at2759"/>
<evidence type="ECO:0000256" key="13">
    <source>
        <dbReference type="SAM" id="MobiDB-lite"/>
    </source>
</evidence>
<dbReference type="SUPFAM" id="SSF57667">
    <property type="entry name" value="beta-beta-alpha zinc fingers"/>
    <property type="match status" value="3"/>
</dbReference>
<feature type="domain" description="C2H2-type" evidence="14">
    <location>
        <begin position="354"/>
        <end position="381"/>
    </location>
</feature>
<feature type="domain" description="C2H2-type" evidence="14">
    <location>
        <begin position="270"/>
        <end position="292"/>
    </location>
</feature>
<evidence type="ECO:0000313" key="16">
    <source>
        <dbReference type="Proteomes" id="UP000314294"/>
    </source>
</evidence>
<name>A0A4Z2HYK0_9TELE</name>
<dbReference type="GO" id="GO:0000981">
    <property type="term" value="F:DNA-binding transcription factor activity, RNA polymerase II-specific"/>
    <property type="evidence" value="ECO:0007669"/>
    <property type="project" value="TreeGrafter"/>
</dbReference>
<comment type="caution">
    <text evidence="15">The sequence shown here is derived from an EMBL/GenBank/DDBJ whole genome shotgun (WGS) entry which is preliminary data.</text>
</comment>
<evidence type="ECO:0000256" key="3">
    <source>
        <dbReference type="ARBA" id="ARBA00022723"/>
    </source>
</evidence>
<keyword evidence="7" id="KW-0805">Transcription regulation</keyword>
<keyword evidence="6" id="KW-0862">Zinc</keyword>
<dbReference type="FunFam" id="3.30.160.60:FF:000912">
    <property type="entry name" value="Zinc finger protein 660"/>
    <property type="match status" value="1"/>
</dbReference>
<proteinExistence type="predicted"/>
<dbReference type="PROSITE" id="PS00028">
    <property type="entry name" value="ZINC_FINGER_C2H2_1"/>
    <property type="match status" value="4"/>
</dbReference>
<dbReference type="Gene3D" id="3.30.160.60">
    <property type="entry name" value="Classic Zinc Finger"/>
    <property type="match status" value="4"/>
</dbReference>
<evidence type="ECO:0000256" key="10">
    <source>
        <dbReference type="ARBA" id="ARBA00023242"/>
    </source>
</evidence>
<comment type="function">
    <text evidence="1">May be involved in transcriptional regulation.</text>
</comment>
<reference evidence="15 16" key="1">
    <citation type="submission" date="2019-03" db="EMBL/GenBank/DDBJ databases">
        <title>First draft genome of Liparis tanakae, snailfish: a comprehensive survey of snailfish specific genes.</title>
        <authorList>
            <person name="Kim W."/>
            <person name="Song I."/>
            <person name="Jeong J.-H."/>
            <person name="Kim D."/>
            <person name="Kim S."/>
            <person name="Ryu S."/>
            <person name="Song J.Y."/>
            <person name="Lee S.K."/>
        </authorList>
    </citation>
    <scope>NUCLEOTIDE SEQUENCE [LARGE SCALE GENOMIC DNA]</scope>
    <source>
        <tissue evidence="15">Muscle</tissue>
    </source>
</reference>
<dbReference type="FunFam" id="3.30.160.60:FF:000097">
    <property type="entry name" value="Zinc finger protein"/>
    <property type="match status" value="1"/>
</dbReference>
<dbReference type="GO" id="GO:0000978">
    <property type="term" value="F:RNA polymerase II cis-regulatory region sequence-specific DNA binding"/>
    <property type="evidence" value="ECO:0007669"/>
    <property type="project" value="TreeGrafter"/>
</dbReference>
<dbReference type="InterPro" id="IPR050527">
    <property type="entry name" value="Snail/Krueppel_Znf"/>
</dbReference>
<organism evidence="15 16">
    <name type="scientific">Liparis tanakae</name>
    <name type="common">Tanaka's snailfish</name>
    <dbReference type="NCBI Taxonomy" id="230148"/>
    <lineage>
        <taxon>Eukaryota</taxon>
        <taxon>Metazoa</taxon>
        <taxon>Chordata</taxon>
        <taxon>Craniata</taxon>
        <taxon>Vertebrata</taxon>
        <taxon>Euteleostomi</taxon>
        <taxon>Actinopterygii</taxon>
        <taxon>Neopterygii</taxon>
        <taxon>Teleostei</taxon>
        <taxon>Neoteleostei</taxon>
        <taxon>Acanthomorphata</taxon>
        <taxon>Eupercaria</taxon>
        <taxon>Perciformes</taxon>
        <taxon>Cottioidei</taxon>
        <taxon>Cottales</taxon>
        <taxon>Liparidae</taxon>
        <taxon>Liparis</taxon>
    </lineage>
</organism>
<evidence type="ECO:0000256" key="4">
    <source>
        <dbReference type="ARBA" id="ARBA00022737"/>
    </source>
</evidence>
<keyword evidence="16" id="KW-1185">Reference proteome</keyword>
<dbReference type="SMART" id="SM00355">
    <property type="entry name" value="ZnF_C2H2"/>
    <property type="match status" value="4"/>
</dbReference>
<evidence type="ECO:0000256" key="1">
    <source>
        <dbReference type="ARBA" id="ARBA00003767"/>
    </source>
</evidence>
<dbReference type="InterPro" id="IPR036236">
    <property type="entry name" value="Znf_C2H2_sf"/>
</dbReference>
<evidence type="ECO:0000256" key="8">
    <source>
        <dbReference type="ARBA" id="ARBA00023125"/>
    </source>
</evidence>
<keyword evidence="3" id="KW-0479">Metal-binding</keyword>
<protein>
    <submittedName>
        <fullName evidence="15">Zinc finger protein 239</fullName>
    </submittedName>
</protein>
<feature type="compositionally biased region" description="Polar residues" evidence="13">
    <location>
        <begin position="238"/>
        <end position="248"/>
    </location>
</feature>
<keyword evidence="12" id="KW-0175">Coiled coil</keyword>
<dbReference type="Proteomes" id="UP000314294">
    <property type="component" value="Unassembled WGS sequence"/>
</dbReference>
<feature type="compositionally biased region" description="Polar residues" evidence="13">
    <location>
        <begin position="182"/>
        <end position="199"/>
    </location>
</feature>
<feature type="region of interest" description="Disordered" evidence="13">
    <location>
        <begin position="134"/>
        <end position="248"/>
    </location>
</feature>
<gene>
    <name evidence="15" type="primary">ZNF239</name>
    <name evidence="15" type="ORF">EYF80_019421</name>
</gene>
<feature type="domain" description="C2H2-type" evidence="14">
    <location>
        <begin position="326"/>
        <end position="353"/>
    </location>
</feature>
<keyword evidence="5 11" id="KW-0863">Zinc-finger</keyword>
<dbReference type="Pfam" id="PF00096">
    <property type="entry name" value="zf-C2H2"/>
    <property type="match status" value="2"/>
</dbReference>
<keyword evidence="8" id="KW-0238">DNA-binding</keyword>
<feature type="compositionally biased region" description="Acidic residues" evidence="13">
    <location>
        <begin position="202"/>
        <end position="213"/>
    </location>
</feature>
<dbReference type="PANTHER" id="PTHR24388">
    <property type="entry name" value="ZINC FINGER PROTEIN"/>
    <property type="match status" value="1"/>
</dbReference>
<dbReference type="PROSITE" id="PS50157">
    <property type="entry name" value="ZINC_FINGER_C2H2_2"/>
    <property type="match status" value="4"/>
</dbReference>
<dbReference type="PANTHER" id="PTHR24388:SF50">
    <property type="entry name" value="ZINC FINGER PROTEIN 646"/>
    <property type="match status" value="1"/>
</dbReference>
<evidence type="ECO:0000256" key="12">
    <source>
        <dbReference type="SAM" id="Coils"/>
    </source>
</evidence>